<feature type="repeat" description="WD" evidence="6">
    <location>
        <begin position="667"/>
        <end position="709"/>
    </location>
</feature>
<proteinExistence type="inferred from homology"/>
<dbReference type="PROSITE" id="PS00678">
    <property type="entry name" value="WD_REPEATS_1"/>
    <property type="match status" value="1"/>
</dbReference>
<dbReference type="InterPro" id="IPR019775">
    <property type="entry name" value="WD40_repeat_CS"/>
</dbReference>
<dbReference type="PANTHER" id="PTHR10856:SF20">
    <property type="entry name" value="CORONIN-7"/>
    <property type="match status" value="1"/>
</dbReference>
<dbReference type="SMART" id="SM00320">
    <property type="entry name" value="WD40"/>
    <property type="match status" value="4"/>
</dbReference>
<evidence type="ECO:0000313" key="9">
    <source>
        <dbReference type="EMBL" id="KAJ6215881.1"/>
    </source>
</evidence>
<evidence type="ECO:0000256" key="1">
    <source>
        <dbReference type="ARBA" id="ARBA00009482"/>
    </source>
</evidence>
<dbReference type="InterPro" id="IPR015505">
    <property type="entry name" value="Coronin"/>
</dbReference>
<dbReference type="PROSITE" id="PS50082">
    <property type="entry name" value="WD_REPEATS_2"/>
    <property type="match status" value="1"/>
</dbReference>
<evidence type="ECO:0000256" key="5">
    <source>
        <dbReference type="ARBA" id="ARBA00024838"/>
    </source>
</evidence>
<comment type="caution">
    <text evidence="9">The sequence shown here is derived from an EMBL/GenBank/DDBJ whole genome shotgun (WGS) entry which is preliminary data.</text>
</comment>
<comment type="similarity">
    <text evidence="1">Belongs to the WD repeat coronin family.</text>
</comment>
<keyword evidence="7" id="KW-0175">Coiled coil</keyword>
<dbReference type="AlphaFoldDB" id="A0A9Q0LZ49"/>
<evidence type="ECO:0000256" key="3">
    <source>
        <dbReference type="ARBA" id="ARBA00022574"/>
    </source>
</evidence>
<evidence type="ECO:0000256" key="6">
    <source>
        <dbReference type="PROSITE-ProRule" id="PRU00221"/>
    </source>
</evidence>
<evidence type="ECO:0000256" key="4">
    <source>
        <dbReference type="ARBA" id="ARBA00022737"/>
    </source>
</evidence>
<sequence>MAFRFRVSKYKNQTVKLPTECAKQSQFQLPPSLPTHSSSNWIAASGYLYAHLSDLDQISVSSIEDTKSNSSPQSSLQTIRHVGFTDLDWSPFSDDVLALSGLESIRIYRIPAVPNDDDRTVRMETSNLSPLIDWSLTDNFGGITGIKFHPIVSSLFGTIGYESKHFSLYDYVNCGNCDTTNNEPLPLQSYDSGLSLKSFDFDHEGRTLVLAGPATAGFTAQLYDVRSNEVTEQFTMDDVAINSNGRICFLNHSNHLLSSNIDQRRHRIVSIWDVRQLTKPIAKSIDSQQQSSTTSANIYIPLYDSTTGLLYFGLQNGNSLAHCELEQLLQQSTNGEFDLSNMLYSIAHTIKGMTLSSKRSLNVMQTEINRLLLLTSRLVYPISYHIPRKSYTNFHSDLYENIPKPDSITTVDELLSPDHHINGKAMMLNLDPKANKSWTNLLRFGINQSNQKQQQVNRIDGDDDDEVQQQPNLPTESISIEKRMPIGKQNSLDSETSSSTVTNSASSSSLSNSTEVKSTMSSRQQNVNAIAKKFVTAKCKYLKGTIGGRETQLTNVQNICKNISPLCDPFKANHRYGLFPLGTGVGGGSNQIAIIDLDRPQRLSGGVQSHIQCPDVVTDFTFDPFRFNRIAIGQVTGSILIYTIQPSNDECNMNQDPLIIDSYDTKLIGHNGRINVVAFNPQANDILASCGTDNRVLVWNIATEEILYQIDLSSMEQQIFSIAWNRCLYGATRLAILGRSRTIYVYNVQSGSIVQRGSVPYRLNNGRLIWIGNDRAILATGFNGLSERQFYVFEADDLQSGAKIEYGLDVSPSILVPTFDDDTQTLFLTGKGDSIVYTFEIDTNRDELGAECITPLSHFDMSSPHQAISFIAKQHCDFRRLEFARGFRLTSNSIEPFSFTIPRLQLDYFHDDLFPPTVITWSPQFSAAEWHELANVPVDDIPPVERVSLKPDDMVNYSEVRDRLAAEKTEKIRMNQLEKLANEQREAIEFANIQQASLSDPSGDPSFSYNLAEMIRMGKEKQETLVQQISCKVEFDSSKTNLESVEGVDPDEWKFVTAIGSHTATRKLPEVNKNIIKIDHPKYCPQHQDQRRQNIRTISFSQIKESCLIERWLIITSESQETIDDLLGYLIELIYKFYAT</sequence>
<protein>
    <recommendedName>
        <fullName evidence="2">Coronin-7</fullName>
    </recommendedName>
</protein>
<gene>
    <name evidence="9" type="ORF">RDWZM_010381</name>
</gene>
<dbReference type="Pfam" id="PF16300">
    <property type="entry name" value="WD40_4"/>
    <property type="match status" value="2"/>
</dbReference>
<keyword evidence="3 6" id="KW-0853">WD repeat</keyword>
<evidence type="ECO:0000256" key="7">
    <source>
        <dbReference type="SAM" id="Coils"/>
    </source>
</evidence>
<dbReference type="OMA" id="EWHELAN"/>
<keyword evidence="10" id="KW-1185">Reference proteome</keyword>
<feature type="coiled-coil region" evidence="7">
    <location>
        <begin position="966"/>
        <end position="994"/>
    </location>
</feature>
<feature type="compositionally biased region" description="Polar residues" evidence="8">
    <location>
        <begin position="468"/>
        <end position="478"/>
    </location>
</feature>
<evidence type="ECO:0000256" key="2">
    <source>
        <dbReference type="ARBA" id="ARBA00013347"/>
    </source>
</evidence>
<feature type="region of interest" description="Disordered" evidence="8">
    <location>
        <begin position="449"/>
        <end position="520"/>
    </location>
</feature>
<feature type="compositionally biased region" description="Low complexity" evidence="8">
    <location>
        <begin position="494"/>
        <end position="519"/>
    </location>
</feature>
<dbReference type="PANTHER" id="PTHR10856">
    <property type="entry name" value="CORONIN"/>
    <property type="match status" value="1"/>
</dbReference>
<dbReference type="Proteomes" id="UP001142055">
    <property type="component" value="Chromosome 4"/>
</dbReference>
<keyword evidence="4" id="KW-0677">Repeat</keyword>
<reference evidence="9" key="1">
    <citation type="submission" date="2022-12" db="EMBL/GenBank/DDBJ databases">
        <title>Genome assemblies of Blomia tropicalis.</title>
        <authorList>
            <person name="Cui Y."/>
        </authorList>
    </citation>
    <scope>NUCLEOTIDE SEQUENCE</scope>
    <source>
        <tissue evidence="9">Adult mites</tissue>
    </source>
</reference>
<dbReference type="PROSITE" id="PS50294">
    <property type="entry name" value="WD_REPEATS_REGION"/>
    <property type="match status" value="1"/>
</dbReference>
<dbReference type="SUPFAM" id="SSF101908">
    <property type="entry name" value="Putative isomerase YbhE"/>
    <property type="match status" value="2"/>
</dbReference>
<dbReference type="SMART" id="SM01167">
    <property type="entry name" value="DUF1900"/>
    <property type="match status" value="2"/>
</dbReference>
<evidence type="ECO:0000256" key="8">
    <source>
        <dbReference type="SAM" id="MobiDB-lite"/>
    </source>
</evidence>
<comment type="function">
    <text evidence="5">F-actin regulator involved in anterograde Golgi to endosome transport: upon ubiquitination via 'Lys-33'-linked ubiquitin chains by the BCR(KLHL20) E3 ubiquitin ligase complex, interacts with EPS15 and localizes to the trans-Golgi network, where it promotes actin polymerization, thereby facilitating post-Golgi trafficking. May play a role in the maintenance of the Golgi apparatus morphology.</text>
</comment>
<dbReference type="EMBL" id="JAPWDV010000004">
    <property type="protein sequence ID" value="KAJ6215881.1"/>
    <property type="molecule type" value="Genomic_DNA"/>
</dbReference>
<dbReference type="Gene3D" id="2.130.10.10">
    <property type="entry name" value="YVTN repeat-like/Quinoprotein amine dehydrogenase"/>
    <property type="match status" value="2"/>
</dbReference>
<name>A0A9Q0LZ49_BLOTA</name>
<organism evidence="9 10">
    <name type="scientific">Blomia tropicalis</name>
    <name type="common">Mite</name>
    <dbReference type="NCBI Taxonomy" id="40697"/>
    <lineage>
        <taxon>Eukaryota</taxon>
        <taxon>Metazoa</taxon>
        <taxon>Ecdysozoa</taxon>
        <taxon>Arthropoda</taxon>
        <taxon>Chelicerata</taxon>
        <taxon>Arachnida</taxon>
        <taxon>Acari</taxon>
        <taxon>Acariformes</taxon>
        <taxon>Sarcoptiformes</taxon>
        <taxon>Astigmata</taxon>
        <taxon>Glycyphagoidea</taxon>
        <taxon>Echimyopodidae</taxon>
        <taxon>Blomia</taxon>
    </lineage>
</organism>
<dbReference type="InterPro" id="IPR001680">
    <property type="entry name" value="WD40_rpt"/>
</dbReference>
<dbReference type="InterPro" id="IPR015943">
    <property type="entry name" value="WD40/YVTN_repeat-like_dom_sf"/>
</dbReference>
<accession>A0A9Q0LZ49</accession>
<evidence type="ECO:0000313" key="10">
    <source>
        <dbReference type="Proteomes" id="UP001142055"/>
    </source>
</evidence>